<dbReference type="Pfam" id="PF13649">
    <property type="entry name" value="Methyltransf_25"/>
    <property type="match status" value="1"/>
</dbReference>
<dbReference type="GO" id="GO:0032259">
    <property type="term" value="P:methylation"/>
    <property type="evidence" value="ECO:0007669"/>
    <property type="project" value="UniProtKB-KW"/>
</dbReference>
<protein>
    <submittedName>
        <fullName evidence="3">Class I SAM-dependent methyltransferase</fullName>
    </submittedName>
</protein>
<dbReference type="InterPro" id="IPR029063">
    <property type="entry name" value="SAM-dependent_MTases_sf"/>
</dbReference>
<evidence type="ECO:0000259" key="2">
    <source>
        <dbReference type="Pfam" id="PF13649"/>
    </source>
</evidence>
<dbReference type="SUPFAM" id="SSF53335">
    <property type="entry name" value="S-adenosyl-L-methionine-dependent methyltransferases"/>
    <property type="match status" value="1"/>
</dbReference>
<dbReference type="Proteomes" id="UP000885690">
    <property type="component" value="Unassembled WGS sequence"/>
</dbReference>
<feature type="domain" description="Methyltransferase" evidence="2">
    <location>
        <begin position="47"/>
        <end position="146"/>
    </location>
</feature>
<keyword evidence="3" id="KW-0808">Transferase</keyword>
<keyword evidence="3" id="KW-0489">Methyltransferase</keyword>
<dbReference type="AlphaFoldDB" id="A0A7C0U6T2"/>
<dbReference type="InterPro" id="IPR041698">
    <property type="entry name" value="Methyltransf_25"/>
</dbReference>
<name>A0A7C0U6T2_9BACT</name>
<feature type="region of interest" description="Disordered" evidence="1">
    <location>
        <begin position="1"/>
        <end position="25"/>
    </location>
</feature>
<evidence type="ECO:0000256" key="1">
    <source>
        <dbReference type="SAM" id="MobiDB-lite"/>
    </source>
</evidence>
<dbReference type="Gene3D" id="3.40.50.150">
    <property type="entry name" value="Vaccinia Virus protein VP39"/>
    <property type="match status" value="1"/>
</dbReference>
<gene>
    <name evidence="3" type="ORF">ENF32_04045</name>
</gene>
<proteinExistence type="predicted"/>
<reference evidence="3" key="1">
    <citation type="journal article" date="2020" name="mSystems">
        <title>Genome- and Community-Level Interaction Insights into Carbon Utilization and Element Cycling Functions of Hydrothermarchaeota in Hydrothermal Sediment.</title>
        <authorList>
            <person name="Zhou Z."/>
            <person name="Liu Y."/>
            <person name="Xu W."/>
            <person name="Pan J."/>
            <person name="Luo Z.H."/>
            <person name="Li M."/>
        </authorList>
    </citation>
    <scope>NUCLEOTIDE SEQUENCE [LARGE SCALE GENOMIC DNA]</scope>
    <source>
        <strain evidence="3">HyVt-115</strain>
    </source>
</reference>
<dbReference type="EMBL" id="DQWS01000153">
    <property type="protein sequence ID" value="HDD53221.1"/>
    <property type="molecule type" value="Genomic_DNA"/>
</dbReference>
<comment type="caution">
    <text evidence="3">The sequence shown here is derived from an EMBL/GenBank/DDBJ whole genome shotgun (WGS) entry which is preliminary data.</text>
</comment>
<dbReference type="CDD" id="cd02440">
    <property type="entry name" value="AdoMet_MTases"/>
    <property type="match status" value="1"/>
</dbReference>
<organism evidence="3">
    <name type="scientific">Thermosulfidibacter takaii</name>
    <dbReference type="NCBI Taxonomy" id="412593"/>
    <lineage>
        <taxon>Bacteria</taxon>
        <taxon>Pseudomonadati</taxon>
        <taxon>Thermosulfidibacterota</taxon>
        <taxon>Thermosulfidibacteria</taxon>
        <taxon>Thermosulfidibacterales</taxon>
        <taxon>Thermosulfidibacteraceae</taxon>
    </lineage>
</organism>
<sequence length="209" mass="23176">MEPHGTSHRGEDEMKQKPPGAGKESLGIIDAPSLFTELDLSRTRIFLDLGCGPGKYSLEVLQHLSQEAMVIAVDLWEEGLRNLQESMKARDISRISPILADIGRGIPLKMDTVDVCLVANALHELILSKKNKEALREITRVLEPKGEPAVTEFKKVPGTGSPLHILIEANQLSDMVKSHGFRNVKVVETGPYNYLPIYRLEVNDAYGDH</sequence>
<evidence type="ECO:0000313" key="3">
    <source>
        <dbReference type="EMBL" id="HDD53221.1"/>
    </source>
</evidence>
<feature type="compositionally biased region" description="Basic and acidic residues" evidence="1">
    <location>
        <begin position="1"/>
        <end position="16"/>
    </location>
</feature>
<accession>A0A7C0U6T2</accession>
<dbReference type="GO" id="GO:0008168">
    <property type="term" value="F:methyltransferase activity"/>
    <property type="evidence" value="ECO:0007669"/>
    <property type="project" value="UniProtKB-KW"/>
</dbReference>